<dbReference type="PANTHER" id="PTHR34227:SF1">
    <property type="entry name" value="DIMETHYL SULFOXIDE REDUCTASE CHAPERONE-RELATED"/>
    <property type="match status" value="1"/>
</dbReference>
<accession>A0A0F9KH32</accession>
<gene>
    <name evidence="2" type="ORF">LCGC14_1634970</name>
</gene>
<protein>
    <submittedName>
        <fullName evidence="2">Uncharacterized protein</fullName>
    </submittedName>
</protein>
<dbReference type="InterPro" id="IPR036411">
    <property type="entry name" value="TorD-like_sf"/>
</dbReference>
<evidence type="ECO:0000256" key="1">
    <source>
        <dbReference type="ARBA" id="ARBA00023186"/>
    </source>
</evidence>
<keyword evidence="1" id="KW-0143">Chaperone</keyword>
<dbReference type="InterPro" id="IPR050289">
    <property type="entry name" value="TorD/DmsD_chaperones"/>
</dbReference>
<dbReference type="PANTHER" id="PTHR34227">
    <property type="entry name" value="CHAPERONE PROTEIN YCDY"/>
    <property type="match status" value="1"/>
</dbReference>
<dbReference type="Pfam" id="PF02613">
    <property type="entry name" value="Nitrate_red_del"/>
    <property type="match status" value="1"/>
</dbReference>
<dbReference type="SUPFAM" id="SSF89155">
    <property type="entry name" value="TorD-like"/>
    <property type="match status" value="1"/>
</dbReference>
<reference evidence="2" key="1">
    <citation type="journal article" date="2015" name="Nature">
        <title>Complex archaea that bridge the gap between prokaryotes and eukaryotes.</title>
        <authorList>
            <person name="Spang A."/>
            <person name="Saw J.H."/>
            <person name="Jorgensen S.L."/>
            <person name="Zaremba-Niedzwiedzka K."/>
            <person name="Martijn J."/>
            <person name="Lind A.E."/>
            <person name="van Eijk R."/>
            <person name="Schleper C."/>
            <person name="Guy L."/>
            <person name="Ettema T.J."/>
        </authorList>
    </citation>
    <scope>NUCLEOTIDE SEQUENCE</scope>
</reference>
<name>A0A0F9KH32_9ZZZZ</name>
<comment type="caution">
    <text evidence="2">The sequence shown here is derived from an EMBL/GenBank/DDBJ whole genome shotgun (WGS) entry which is preliminary data.</text>
</comment>
<dbReference type="InterPro" id="IPR020945">
    <property type="entry name" value="DMSO/NO3_reduct_chaperone"/>
</dbReference>
<sequence length="108" mass="12885">MEELVRFYNYFGLRITPGLMPDHVTTELEFMHYLSYHEAEAGQTGGDVESYQRAQRDFLKRHLNEWWPLALTAAQRHRPQRFYRSLMNLMLRFLAAERRHLSSVLRGG</sequence>
<dbReference type="Gene3D" id="1.10.3480.10">
    <property type="entry name" value="TorD-like"/>
    <property type="match status" value="1"/>
</dbReference>
<dbReference type="EMBL" id="LAZR01013540">
    <property type="protein sequence ID" value="KKM21483.1"/>
    <property type="molecule type" value="Genomic_DNA"/>
</dbReference>
<proteinExistence type="predicted"/>
<organism evidence="2">
    <name type="scientific">marine sediment metagenome</name>
    <dbReference type="NCBI Taxonomy" id="412755"/>
    <lineage>
        <taxon>unclassified sequences</taxon>
        <taxon>metagenomes</taxon>
        <taxon>ecological metagenomes</taxon>
    </lineage>
</organism>
<evidence type="ECO:0000313" key="2">
    <source>
        <dbReference type="EMBL" id="KKM21483.1"/>
    </source>
</evidence>
<dbReference type="AlphaFoldDB" id="A0A0F9KH32"/>